<organism evidence="1 2">
    <name type="scientific">Genlisea aurea</name>
    <dbReference type="NCBI Taxonomy" id="192259"/>
    <lineage>
        <taxon>Eukaryota</taxon>
        <taxon>Viridiplantae</taxon>
        <taxon>Streptophyta</taxon>
        <taxon>Embryophyta</taxon>
        <taxon>Tracheophyta</taxon>
        <taxon>Spermatophyta</taxon>
        <taxon>Magnoliopsida</taxon>
        <taxon>eudicotyledons</taxon>
        <taxon>Gunneridae</taxon>
        <taxon>Pentapetalae</taxon>
        <taxon>asterids</taxon>
        <taxon>lamiids</taxon>
        <taxon>Lamiales</taxon>
        <taxon>Lentibulariaceae</taxon>
        <taxon>Genlisea</taxon>
    </lineage>
</organism>
<evidence type="ECO:0000313" key="1">
    <source>
        <dbReference type="EMBL" id="EPS74649.1"/>
    </source>
</evidence>
<evidence type="ECO:0000313" key="2">
    <source>
        <dbReference type="Proteomes" id="UP000015453"/>
    </source>
</evidence>
<dbReference type="EMBL" id="AUSU01000018">
    <property type="protein sequence ID" value="EPS74649.1"/>
    <property type="molecule type" value="Genomic_DNA"/>
</dbReference>
<name>S8D4G5_9LAMI</name>
<comment type="caution">
    <text evidence="1">The sequence shown here is derived from an EMBL/GenBank/DDBJ whole genome shotgun (WGS) entry which is preliminary data.</text>
</comment>
<keyword evidence="2" id="KW-1185">Reference proteome</keyword>
<sequence>MVIADADQGINIGWWCAQKDNQDVRARTILNKLSKSNVCDQVMPDGYSRNESTSIEFLAKRPSPVEHFYFGPSTGLDLPY</sequence>
<reference evidence="1 2" key="1">
    <citation type="journal article" date="2013" name="BMC Genomics">
        <title>The miniature genome of a carnivorous plant Genlisea aurea contains a low number of genes and short non-coding sequences.</title>
        <authorList>
            <person name="Leushkin E.V."/>
            <person name="Sutormin R.A."/>
            <person name="Nabieva E.R."/>
            <person name="Penin A.A."/>
            <person name="Kondrashov A.S."/>
            <person name="Logacheva M.D."/>
        </authorList>
    </citation>
    <scope>NUCLEOTIDE SEQUENCE [LARGE SCALE GENOMIC DNA]</scope>
</reference>
<protein>
    <submittedName>
        <fullName evidence="1">Uncharacterized protein</fullName>
    </submittedName>
</protein>
<gene>
    <name evidence="1" type="ORF">M569_00128</name>
</gene>
<dbReference type="AlphaFoldDB" id="S8D4G5"/>
<dbReference type="Proteomes" id="UP000015453">
    <property type="component" value="Unassembled WGS sequence"/>
</dbReference>
<proteinExistence type="predicted"/>
<accession>S8D4G5</accession>